<dbReference type="PANTHER" id="PTHR22550">
    <property type="entry name" value="SPORE GERMINATION PROTEIN"/>
    <property type="match status" value="1"/>
</dbReference>
<gene>
    <name evidence="4" type="ORF">DW099_14575</name>
</gene>
<dbReference type="GeneID" id="83004064"/>
<dbReference type="AlphaFoldDB" id="A0A415DZ08"/>
<evidence type="ECO:0000256" key="2">
    <source>
        <dbReference type="ARBA" id="ARBA00023136"/>
    </source>
</evidence>
<evidence type="ECO:0000313" key="5">
    <source>
        <dbReference type="Proteomes" id="UP000284841"/>
    </source>
</evidence>
<feature type="transmembrane region" description="Helical" evidence="3">
    <location>
        <begin position="382"/>
        <end position="400"/>
    </location>
</feature>
<feature type="transmembrane region" description="Helical" evidence="3">
    <location>
        <begin position="293"/>
        <end position="312"/>
    </location>
</feature>
<dbReference type="Pfam" id="PF03323">
    <property type="entry name" value="GerA"/>
    <property type="match status" value="1"/>
</dbReference>
<dbReference type="GO" id="GO:0016020">
    <property type="term" value="C:membrane"/>
    <property type="evidence" value="ECO:0007669"/>
    <property type="project" value="InterPro"/>
</dbReference>
<feature type="transmembrane region" description="Helical" evidence="3">
    <location>
        <begin position="332"/>
        <end position="353"/>
    </location>
</feature>
<comment type="caution">
    <text evidence="4">The sequence shown here is derived from an EMBL/GenBank/DDBJ whole genome shotgun (WGS) entry which is preliminary data.</text>
</comment>
<keyword evidence="2 3" id="KW-0472">Membrane</keyword>
<dbReference type="Proteomes" id="UP000284841">
    <property type="component" value="Unassembled WGS sequence"/>
</dbReference>
<keyword evidence="3" id="KW-0812">Transmembrane</keyword>
<name>A0A415DZ08_9FIRM</name>
<dbReference type="EMBL" id="QRMS01000004">
    <property type="protein sequence ID" value="RHJ86060.1"/>
    <property type="molecule type" value="Genomic_DNA"/>
</dbReference>
<dbReference type="InterPro" id="IPR050768">
    <property type="entry name" value="UPF0353/GerABKA_families"/>
</dbReference>
<evidence type="ECO:0000256" key="1">
    <source>
        <dbReference type="ARBA" id="ARBA00005278"/>
    </source>
</evidence>
<dbReference type="GO" id="GO:0009847">
    <property type="term" value="P:spore germination"/>
    <property type="evidence" value="ECO:0007669"/>
    <property type="project" value="InterPro"/>
</dbReference>
<dbReference type="PANTHER" id="PTHR22550:SF9">
    <property type="entry name" value="STAGE V SPORULATION PROTEIN AF"/>
    <property type="match status" value="1"/>
</dbReference>
<dbReference type="PIRSF" id="PIRSF005690">
    <property type="entry name" value="GerBA"/>
    <property type="match status" value="1"/>
</dbReference>
<evidence type="ECO:0000256" key="3">
    <source>
        <dbReference type="SAM" id="Phobius"/>
    </source>
</evidence>
<proteinExistence type="inferred from homology"/>
<dbReference type="RefSeq" id="WP_067536490.1">
    <property type="nucleotide sequence ID" value="NZ_AP025567.1"/>
</dbReference>
<dbReference type="InterPro" id="IPR004995">
    <property type="entry name" value="Spore_Ger"/>
</dbReference>
<accession>A0A415DZ08</accession>
<comment type="similarity">
    <text evidence="1">Belongs to the GerABKA family.</text>
</comment>
<dbReference type="STRING" id="1776384.GCA_900086585_01688"/>
<dbReference type="OrthoDB" id="9772630at2"/>
<keyword evidence="3" id="KW-1133">Transmembrane helix</keyword>
<reference evidence="4 5" key="1">
    <citation type="submission" date="2018-08" db="EMBL/GenBank/DDBJ databases">
        <title>A genome reference for cultivated species of the human gut microbiota.</title>
        <authorList>
            <person name="Zou Y."/>
            <person name="Xue W."/>
            <person name="Luo G."/>
        </authorList>
    </citation>
    <scope>NUCLEOTIDE SEQUENCE [LARGE SCALE GENOMIC DNA]</scope>
    <source>
        <strain evidence="4 5">AM07-24</strain>
    </source>
</reference>
<protein>
    <submittedName>
        <fullName evidence="4">Spore germination protein</fullName>
    </submittedName>
</protein>
<sequence length="472" mass="52655">MSLNRYEYFLEHFTGQLPVGESFDLVERHIKIAGKPGRMYFVDGLTDGQKCQLLLNFLMGVTTSDMQDVDTSDDFLEKVFPFLASTAETDIPNVVKQLYAGLSVVMMDGFDKLIVADTRSYPSRSVQEPEKEKTLRGAKDGFTESFMENLGLIRRRIRDNRLIFKSFNIGEKSKTDVALCYMKGVADADLVSKVDTALSKIKLDSVSVGDQTLVENLMKELEGGKRKSKFNPFPKVRYTQRPDIIGAHLTEGKIAIVIDNSPTVVLLPVGIFDFTQDVDDYYFPLITGNYLRLIRIINMLVILFISPVYLLIVEGHIGAPLDMDFIIPEDPYALPIFWQFILLEFAIDGLKLASLNTPESLGTSLSVIGALILGQFSIDSGWFIPQTILVMAVVALASFTQPSIELSYGIKFIRVIMLVGSMLFGFWGLGGGLVIGFIIVAATKTVSGHSYLYPLIPFHWASLKKLLFRTSK</sequence>
<keyword evidence="5" id="KW-1185">Reference proteome</keyword>
<feature type="transmembrane region" description="Helical" evidence="3">
    <location>
        <begin position="412"/>
        <end position="439"/>
    </location>
</feature>
<evidence type="ECO:0000313" key="4">
    <source>
        <dbReference type="EMBL" id="RHJ86060.1"/>
    </source>
</evidence>
<organism evidence="4 5">
    <name type="scientific">Emergencia timonensis</name>
    <dbReference type="NCBI Taxonomy" id="1776384"/>
    <lineage>
        <taxon>Bacteria</taxon>
        <taxon>Bacillati</taxon>
        <taxon>Bacillota</taxon>
        <taxon>Clostridia</taxon>
        <taxon>Peptostreptococcales</taxon>
        <taxon>Anaerovoracaceae</taxon>
        <taxon>Emergencia</taxon>
    </lineage>
</organism>
<feature type="transmembrane region" description="Helical" evidence="3">
    <location>
        <begin position="360"/>
        <end position="376"/>
    </location>
</feature>